<dbReference type="FunFam" id="1.10.510.10:FF:000046">
    <property type="entry name" value="probable serine/threonine-protein kinase WNK9"/>
    <property type="match status" value="1"/>
</dbReference>
<keyword evidence="5" id="KW-0418">Kinase</keyword>
<dbReference type="PROSITE" id="PS50011">
    <property type="entry name" value="PROTEIN_KINASE_DOM"/>
    <property type="match status" value="1"/>
</dbReference>
<evidence type="ECO:0000256" key="1">
    <source>
        <dbReference type="ARBA" id="ARBA00012513"/>
    </source>
</evidence>
<feature type="compositionally biased region" description="Polar residues" evidence="9">
    <location>
        <begin position="461"/>
        <end position="471"/>
    </location>
</feature>
<evidence type="ECO:0000256" key="4">
    <source>
        <dbReference type="ARBA" id="ARBA00022741"/>
    </source>
</evidence>
<feature type="compositionally biased region" description="Polar residues" evidence="9">
    <location>
        <begin position="933"/>
        <end position="944"/>
    </location>
</feature>
<dbReference type="AlphaFoldDB" id="A0AAW1RPB3"/>
<dbReference type="Pfam" id="PF00069">
    <property type="entry name" value="Pkinase"/>
    <property type="match status" value="1"/>
</dbReference>
<feature type="region of interest" description="Disordered" evidence="9">
    <location>
        <begin position="641"/>
        <end position="698"/>
    </location>
</feature>
<feature type="domain" description="Protein kinase" evidence="10">
    <location>
        <begin position="38"/>
        <end position="296"/>
    </location>
</feature>
<feature type="compositionally biased region" description="Basic and acidic residues" evidence="9">
    <location>
        <begin position="438"/>
        <end position="460"/>
    </location>
</feature>
<feature type="region of interest" description="Disordered" evidence="9">
    <location>
        <begin position="803"/>
        <end position="826"/>
    </location>
</feature>
<evidence type="ECO:0000313" key="11">
    <source>
        <dbReference type="EMBL" id="KAK9835569.1"/>
    </source>
</evidence>
<dbReference type="Gene3D" id="3.30.200.20">
    <property type="entry name" value="Phosphorylase Kinase, domain 1"/>
    <property type="match status" value="1"/>
</dbReference>
<protein>
    <recommendedName>
        <fullName evidence="1">non-specific serine/threonine protein kinase</fullName>
        <ecNumber evidence="1">2.7.11.1</ecNumber>
    </recommendedName>
</protein>
<feature type="compositionally biased region" description="Low complexity" evidence="9">
    <location>
        <begin position="344"/>
        <end position="356"/>
    </location>
</feature>
<dbReference type="InterPro" id="IPR011009">
    <property type="entry name" value="Kinase-like_dom_sf"/>
</dbReference>
<dbReference type="FunFam" id="3.30.200.20:FF:000075">
    <property type="entry name" value="Probable serine/threonine-protein kinase WNK1"/>
    <property type="match status" value="1"/>
</dbReference>
<dbReference type="PANTHER" id="PTHR13902">
    <property type="entry name" value="SERINE/THREONINE-PROTEIN KINASE WNK WITH NO LYSINE -RELATED"/>
    <property type="match status" value="1"/>
</dbReference>
<keyword evidence="6" id="KW-0067">ATP-binding</keyword>
<sequence>MAPAAQLADTSVPDAANSSSKEPPEPEVVEQDPTGRYSRTDHMLGRGAFKTVYKGFDEEEGMEIAWNQVRVNDLISSKEDRDRLFAEIRVLKQLKHKNIMTFYDSWLDQKTHTVNFITELFTSGTLRQYRKRHKQMDWEVLKRWAWQILCGLVYLHGHTPSIIHRDLKCDNIFINGSEGIVKIGDLGLATLLRARTAPQSVLGTPEFMAPELYDEEYDDRVDVYSFGMCLLELATLEYPYCECRNAAQIYKKVTNGIRPHSLEKVTDPKLRDFINDCITPREKRPRARQLLKHAYFESIRECIRDQKCANAARSGVDALAPSTSIPEAAFAELLPGHHHQPPGSVSRSSSSAAADAAELDTLKHHEGLKHHDVANGNDPHHHGGPPFREPHKRDAHPHMSHASGHQMSGGHPEYHSAEHAASQHVPSAPHQPLPQTPHRHDVEAPGRPPRPEQHGLHRQDTLSSGGMSSQHGAGFGSKGQLPTMNGLRLHDQEGSLGIMSPRSEAETASVVSMGAFSAGQHEQHFGEELKPEMLDLPTRASGHLDGASDAGSHPGETAELSGQKEFRVRGHHSQEEGKLNLKLRILEHNRQVKTIGFEFDLAEDTAPKIAEEMVEDLSLSHQEARAIVKCINGQVSFLTDTIMGGSEGSSDHEPQQQLRSPQRPTHTGDHTPSEQTPSETPSRADAHTSPFMHTRSPQAPTLAAIESASSLQVHPGDLGDEGGSRRSSGDSLHAYSAAHPSGVQQQQQQTWERARSPRMSASENGRGPSRFSRQLLPPREAAADPGLTMSRLFEDLHKHAPLGQMPRDADLVPASHSPSPQCMSPPPMDLRRDSVQARQATFSPPQGRTLAAPSFPPTRSLPDLGCSYSDDGSSIQRNGSPAQVLPRLAVPVGGQEDPLQPVSAPASNIVSRDASPCDRGLISPPRQPLHASRATSMTDASTADSARPRLAIVRADSIKADKQMRRLQAAQSMKDMEFNCLSGLDSFGVARGASKSRSGTPVAGSRFPLV</sequence>
<feature type="region of interest" description="Disordered" evidence="9">
    <location>
        <begin position="991"/>
        <end position="1010"/>
    </location>
</feature>
<accession>A0AAW1RPB3</accession>
<feature type="region of interest" description="Disordered" evidence="9">
    <location>
        <begin position="1"/>
        <end position="41"/>
    </location>
</feature>
<evidence type="ECO:0000256" key="3">
    <source>
        <dbReference type="ARBA" id="ARBA00022679"/>
    </source>
</evidence>
<feature type="region of interest" description="Disordered" evidence="9">
    <location>
        <begin position="540"/>
        <end position="562"/>
    </location>
</feature>
<gene>
    <name evidence="11" type="ORF">WJX74_003335</name>
</gene>
<evidence type="ECO:0000256" key="6">
    <source>
        <dbReference type="ARBA" id="ARBA00022840"/>
    </source>
</evidence>
<comment type="catalytic activity">
    <reaction evidence="8">
        <text>L-seryl-[protein] + ATP = O-phospho-L-seryl-[protein] + ADP + H(+)</text>
        <dbReference type="Rhea" id="RHEA:17989"/>
        <dbReference type="Rhea" id="RHEA-COMP:9863"/>
        <dbReference type="Rhea" id="RHEA-COMP:11604"/>
        <dbReference type="ChEBI" id="CHEBI:15378"/>
        <dbReference type="ChEBI" id="CHEBI:29999"/>
        <dbReference type="ChEBI" id="CHEBI:30616"/>
        <dbReference type="ChEBI" id="CHEBI:83421"/>
        <dbReference type="ChEBI" id="CHEBI:456216"/>
        <dbReference type="EC" id="2.7.11.1"/>
    </reaction>
</comment>
<dbReference type="Proteomes" id="UP001438707">
    <property type="component" value="Unassembled WGS sequence"/>
</dbReference>
<proteinExistence type="predicted"/>
<dbReference type="InterPro" id="IPR050588">
    <property type="entry name" value="WNK_Ser-Thr_kinase"/>
</dbReference>
<feature type="compositionally biased region" description="Polar residues" evidence="9">
    <location>
        <begin position="655"/>
        <end position="665"/>
    </location>
</feature>
<comment type="caution">
    <text evidence="11">The sequence shown here is derived from an EMBL/GenBank/DDBJ whole genome shotgun (WGS) entry which is preliminary data.</text>
</comment>
<keyword evidence="3" id="KW-0808">Transferase</keyword>
<dbReference type="Gene3D" id="1.10.510.10">
    <property type="entry name" value="Transferase(Phosphotransferase) domain 1"/>
    <property type="match status" value="1"/>
</dbReference>
<dbReference type="InterPro" id="IPR000719">
    <property type="entry name" value="Prot_kinase_dom"/>
</dbReference>
<dbReference type="EC" id="2.7.11.1" evidence="1"/>
<evidence type="ECO:0000256" key="7">
    <source>
        <dbReference type="ARBA" id="ARBA00047899"/>
    </source>
</evidence>
<feature type="region of interest" description="Disordered" evidence="9">
    <location>
        <begin position="923"/>
        <end position="948"/>
    </location>
</feature>
<dbReference type="Pfam" id="PF12202">
    <property type="entry name" value="OSR1_C"/>
    <property type="match status" value="1"/>
</dbReference>
<dbReference type="Gene3D" id="3.10.20.90">
    <property type="entry name" value="Phosphatidylinositol 3-kinase Catalytic Subunit, Chain A, domain 1"/>
    <property type="match status" value="1"/>
</dbReference>
<keyword evidence="4" id="KW-0547">Nucleotide-binding</keyword>
<dbReference type="InterPro" id="IPR024678">
    <property type="entry name" value="Kinase_OSR1/WNK_CCT"/>
</dbReference>
<keyword evidence="12" id="KW-1185">Reference proteome</keyword>
<feature type="region of interest" description="Disordered" evidence="9">
    <location>
        <begin position="370"/>
        <end position="487"/>
    </location>
</feature>
<dbReference type="SMART" id="SM00220">
    <property type="entry name" value="S_TKc"/>
    <property type="match status" value="1"/>
</dbReference>
<dbReference type="GO" id="GO:0005524">
    <property type="term" value="F:ATP binding"/>
    <property type="evidence" value="ECO:0007669"/>
    <property type="project" value="UniProtKB-KW"/>
</dbReference>
<feature type="region of interest" description="Disordered" evidence="9">
    <location>
        <begin position="712"/>
        <end position="779"/>
    </location>
</feature>
<dbReference type="EMBL" id="JALJOS010000008">
    <property type="protein sequence ID" value="KAK9835569.1"/>
    <property type="molecule type" value="Genomic_DNA"/>
</dbReference>
<name>A0AAW1RPB3_9CHLO</name>
<dbReference type="SUPFAM" id="SSF56112">
    <property type="entry name" value="Protein kinase-like (PK-like)"/>
    <property type="match status" value="1"/>
</dbReference>
<evidence type="ECO:0000259" key="10">
    <source>
        <dbReference type="PROSITE" id="PS50011"/>
    </source>
</evidence>
<dbReference type="GO" id="GO:0004674">
    <property type="term" value="F:protein serine/threonine kinase activity"/>
    <property type="evidence" value="ECO:0007669"/>
    <property type="project" value="UniProtKB-KW"/>
</dbReference>
<evidence type="ECO:0000256" key="5">
    <source>
        <dbReference type="ARBA" id="ARBA00022777"/>
    </source>
</evidence>
<dbReference type="CDD" id="cd13983">
    <property type="entry name" value="STKc_WNK"/>
    <property type="match status" value="1"/>
</dbReference>
<dbReference type="InterPro" id="IPR008271">
    <property type="entry name" value="Ser/Thr_kinase_AS"/>
</dbReference>
<evidence type="ECO:0000256" key="2">
    <source>
        <dbReference type="ARBA" id="ARBA00022527"/>
    </source>
</evidence>
<evidence type="ECO:0000256" key="9">
    <source>
        <dbReference type="SAM" id="MobiDB-lite"/>
    </source>
</evidence>
<reference evidence="11 12" key="1">
    <citation type="journal article" date="2024" name="Nat. Commun.">
        <title>Phylogenomics reveals the evolutionary origins of lichenization in chlorophyte algae.</title>
        <authorList>
            <person name="Puginier C."/>
            <person name="Libourel C."/>
            <person name="Otte J."/>
            <person name="Skaloud P."/>
            <person name="Haon M."/>
            <person name="Grisel S."/>
            <person name="Petersen M."/>
            <person name="Berrin J.G."/>
            <person name="Delaux P.M."/>
            <person name="Dal Grande F."/>
            <person name="Keller J."/>
        </authorList>
    </citation>
    <scope>NUCLEOTIDE SEQUENCE [LARGE SCALE GENOMIC DNA]</scope>
    <source>
        <strain evidence="11 12">SAG 2145</strain>
    </source>
</reference>
<comment type="catalytic activity">
    <reaction evidence="7">
        <text>L-threonyl-[protein] + ATP = O-phospho-L-threonyl-[protein] + ADP + H(+)</text>
        <dbReference type="Rhea" id="RHEA:46608"/>
        <dbReference type="Rhea" id="RHEA-COMP:11060"/>
        <dbReference type="Rhea" id="RHEA-COMP:11605"/>
        <dbReference type="ChEBI" id="CHEBI:15378"/>
        <dbReference type="ChEBI" id="CHEBI:30013"/>
        <dbReference type="ChEBI" id="CHEBI:30616"/>
        <dbReference type="ChEBI" id="CHEBI:61977"/>
        <dbReference type="ChEBI" id="CHEBI:456216"/>
        <dbReference type="EC" id="2.7.11.1"/>
    </reaction>
</comment>
<feature type="region of interest" description="Disordered" evidence="9">
    <location>
        <begin position="334"/>
        <end position="356"/>
    </location>
</feature>
<dbReference type="PROSITE" id="PS00108">
    <property type="entry name" value="PROTEIN_KINASE_ST"/>
    <property type="match status" value="1"/>
</dbReference>
<evidence type="ECO:0000313" key="12">
    <source>
        <dbReference type="Proteomes" id="UP001438707"/>
    </source>
</evidence>
<keyword evidence="2" id="KW-0723">Serine/threonine-protein kinase</keyword>
<evidence type="ECO:0000256" key="8">
    <source>
        <dbReference type="ARBA" id="ARBA00048679"/>
    </source>
</evidence>
<feature type="compositionally biased region" description="Basic and acidic residues" evidence="9">
    <location>
        <begin position="370"/>
        <end position="381"/>
    </location>
</feature>
<organism evidence="11 12">
    <name type="scientific">Apatococcus lobatus</name>
    <dbReference type="NCBI Taxonomy" id="904363"/>
    <lineage>
        <taxon>Eukaryota</taxon>
        <taxon>Viridiplantae</taxon>
        <taxon>Chlorophyta</taxon>
        <taxon>core chlorophytes</taxon>
        <taxon>Trebouxiophyceae</taxon>
        <taxon>Chlorellales</taxon>
        <taxon>Chlorellaceae</taxon>
        <taxon>Apatococcus</taxon>
    </lineage>
</organism>